<organism evidence="1">
    <name type="scientific">Anguilla anguilla</name>
    <name type="common">European freshwater eel</name>
    <name type="synonym">Muraena anguilla</name>
    <dbReference type="NCBI Taxonomy" id="7936"/>
    <lineage>
        <taxon>Eukaryota</taxon>
        <taxon>Metazoa</taxon>
        <taxon>Chordata</taxon>
        <taxon>Craniata</taxon>
        <taxon>Vertebrata</taxon>
        <taxon>Euteleostomi</taxon>
        <taxon>Actinopterygii</taxon>
        <taxon>Neopterygii</taxon>
        <taxon>Teleostei</taxon>
        <taxon>Anguilliformes</taxon>
        <taxon>Anguillidae</taxon>
        <taxon>Anguilla</taxon>
    </lineage>
</organism>
<dbReference type="EMBL" id="GBXM01025466">
    <property type="protein sequence ID" value="JAH83111.1"/>
    <property type="molecule type" value="Transcribed_RNA"/>
</dbReference>
<dbReference type="AlphaFoldDB" id="A0A0E9VYG6"/>
<sequence length="42" mass="4923">MTFQRNELVLFTHVRVELPKSCQVARVRTLLDGDFCAVYPIR</sequence>
<proteinExistence type="predicted"/>
<protein>
    <submittedName>
        <fullName evidence="1">Uncharacterized protein</fullName>
    </submittedName>
</protein>
<name>A0A0E9VYG6_ANGAN</name>
<reference evidence="1" key="1">
    <citation type="submission" date="2014-11" db="EMBL/GenBank/DDBJ databases">
        <authorList>
            <person name="Amaro Gonzalez C."/>
        </authorList>
    </citation>
    <scope>NUCLEOTIDE SEQUENCE</scope>
</reference>
<accession>A0A0E9VYG6</accession>
<reference evidence="1" key="2">
    <citation type="journal article" date="2015" name="Fish Shellfish Immunol.">
        <title>Early steps in the European eel (Anguilla anguilla)-Vibrio vulnificus interaction in the gills: Role of the RtxA13 toxin.</title>
        <authorList>
            <person name="Callol A."/>
            <person name="Pajuelo D."/>
            <person name="Ebbesson L."/>
            <person name="Teles M."/>
            <person name="MacKenzie S."/>
            <person name="Amaro C."/>
        </authorList>
    </citation>
    <scope>NUCLEOTIDE SEQUENCE</scope>
</reference>
<evidence type="ECO:0000313" key="1">
    <source>
        <dbReference type="EMBL" id="JAH83111.1"/>
    </source>
</evidence>